<evidence type="ECO:0000313" key="2">
    <source>
        <dbReference type="EMBL" id="AYG03688.1"/>
    </source>
</evidence>
<feature type="transmembrane region" description="Helical" evidence="1">
    <location>
        <begin position="78"/>
        <end position="100"/>
    </location>
</feature>
<dbReference type="KEGG" id="gry:D7I44_09175"/>
<dbReference type="Proteomes" id="UP000275069">
    <property type="component" value="Chromosome"/>
</dbReference>
<dbReference type="RefSeq" id="WP_120789221.1">
    <property type="nucleotide sequence ID" value="NZ_CP032624.1"/>
</dbReference>
<accession>A0A387BM08</accession>
<evidence type="ECO:0000313" key="3">
    <source>
        <dbReference type="Proteomes" id="UP000275069"/>
    </source>
</evidence>
<dbReference type="AlphaFoldDB" id="A0A387BM08"/>
<sequence length="107" mass="11702">MTDDVAPRFSSWFSRWWLALLGAVVAVGGGVLWLLTRVGASAASFGWFAYQPLPRRYLTYDESTSFAAAYSYNPLWQVIHLAGAVLFIAGLVAVALVVGYRVGRARS</sequence>
<dbReference type="EMBL" id="CP032624">
    <property type="protein sequence ID" value="AYG03688.1"/>
    <property type="molecule type" value="Genomic_DNA"/>
</dbReference>
<gene>
    <name evidence="2" type="ORF">D7I44_09175</name>
</gene>
<keyword evidence="1" id="KW-1133">Transmembrane helix</keyword>
<reference evidence="2 3" key="1">
    <citation type="submission" date="2018-09" db="EMBL/GenBank/DDBJ databases">
        <title>Genome sequencing of strain 2DFW10M-5.</title>
        <authorList>
            <person name="Heo J."/>
            <person name="Kim S.-J."/>
            <person name="Kwon S.-W."/>
        </authorList>
    </citation>
    <scope>NUCLEOTIDE SEQUENCE [LARGE SCALE GENOMIC DNA]</scope>
    <source>
        <strain evidence="2 3">2DFW10M-5</strain>
    </source>
</reference>
<evidence type="ECO:0000256" key="1">
    <source>
        <dbReference type="SAM" id="Phobius"/>
    </source>
</evidence>
<organism evidence="2 3">
    <name type="scientific">Gryllotalpicola protaetiae</name>
    <dbReference type="NCBI Taxonomy" id="2419771"/>
    <lineage>
        <taxon>Bacteria</taxon>
        <taxon>Bacillati</taxon>
        <taxon>Actinomycetota</taxon>
        <taxon>Actinomycetes</taxon>
        <taxon>Micrococcales</taxon>
        <taxon>Microbacteriaceae</taxon>
        <taxon>Gryllotalpicola</taxon>
    </lineage>
</organism>
<feature type="transmembrane region" description="Helical" evidence="1">
    <location>
        <begin position="16"/>
        <end position="35"/>
    </location>
</feature>
<name>A0A387BM08_9MICO</name>
<keyword evidence="1" id="KW-0472">Membrane</keyword>
<protein>
    <submittedName>
        <fullName evidence="2">Uncharacterized protein</fullName>
    </submittedName>
</protein>
<keyword evidence="3" id="KW-1185">Reference proteome</keyword>
<proteinExistence type="predicted"/>
<keyword evidence="1" id="KW-0812">Transmembrane</keyword>